<feature type="transmembrane region" description="Helical" evidence="1">
    <location>
        <begin position="201"/>
        <end position="220"/>
    </location>
</feature>
<feature type="transmembrane region" description="Helical" evidence="1">
    <location>
        <begin position="226"/>
        <end position="253"/>
    </location>
</feature>
<sequence>MEKFQFIIIPLFTGAIGYVTNLTGVWMLFNPIQFVGFRVPGLRTVADLLPRRFQEIPGLIRGRFGWQGIVPSRAAKMGSIAVDKGISKLGSPGEFYHRLEPEKIAEHILQTSERDIHELVEQIMLREHPQLWQDVPPRVKDAVHARVRAQLPQIVHAVTDQIGENIDQLLDVKLMVIKHLEAHPELANRIFLDIGDRELKLMVNFGFYFGFLLGIPVFLITHNFAYWWLLPILGTFVGYLTNLLAMSLIFVPVEPKYILGVKFHGLFLRRQPEVAGIYAKLIADEIVTLNNIGNELLTGVRADRTRAMIETAMRPAVDRATGPARAAVRVAMGGKEYDAIRDSVATDAVDYTMTPLGDPEFNARQSALIRDLITTRMQEMPSVDFQEMLRSAIKEDEWMLYVHGAVLGFAGGLIHLGIFGV</sequence>
<dbReference type="PANTHER" id="PTHR35791">
    <property type="entry name" value="UPF0754 MEMBRANE PROTEIN YHEB"/>
    <property type="match status" value="1"/>
</dbReference>
<protein>
    <recommendedName>
        <fullName evidence="4">DUF445 family protein</fullName>
    </recommendedName>
</protein>
<evidence type="ECO:0008006" key="4">
    <source>
        <dbReference type="Google" id="ProtNLM"/>
    </source>
</evidence>
<evidence type="ECO:0000313" key="3">
    <source>
        <dbReference type="Proteomes" id="UP001056035"/>
    </source>
</evidence>
<name>A0ABY5DUF1_9ACTN</name>
<gene>
    <name evidence="2" type="ORF">NBH00_05400</name>
</gene>
<proteinExistence type="predicted"/>
<dbReference type="RefSeq" id="WP_254572324.1">
    <property type="nucleotide sequence ID" value="NZ_CP098502.1"/>
</dbReference>
<keyword evidence="1" id="KW-1133">Transmembrane helix</keyword>
<evidence type="ECO:0000256" key="1">
    <source>
        <dbReference type="SAM" id="Phobius"/>
    </source>
</evidence>
<dbReference type="EMBL" id="CP098502">
    <property type="protein sequence ID" value="UTI65645.1"/>
    <property type="molecule type" value="Genomic_DNA"/>
</dbReference>
<keyword evidence="1" id="KW-0812">Transmembrane</keyword>
<dbReference type="PANTHER" id="PTHR35791:SF1">
    <property type="entry name" value="UPF0754 MEMBRANE PROTEIN YHEB"/>
    <property type="match status" value="1"/>
</dbReference>
<keyword evidence="1" id="KW-0472">Membrane</keyword>
<reference evidence="2 3" key="1">
    <citation type="submission" date="2022-06" db="EMBL/GenBank/DDBJ databases">
        <title>Paraconexibacter antarcticus.</title>
        <authorList>
            <person name="Kim C.S."/>
        </authorList>
    </citation>
    <scope>NUCLEOTIDE SEQUENCE [LARGE SCALE GENOMIC DNA]</scope>
    <source>
        <strain evidence="2 3">02-257</strain>
    </source>
</reference>
<accession>A0ABY5DUF1</accession>
<evidence type="ECO:0000313" key="2">
    <source>
        <dbReference type="EMBL" id="UTI65645.1"/>
    </source>
</evidence>
<feature type="transmembrane region" description="Helical" evidence="1">
    <location>
        <begin position="6"/>
        <end position="29"/>
    </location>
</feature>
<organism evidence="2 3">
    <name type="scientific">Paraconexibacter antarcticus</name>
    <dbReference type="NCBI Taxonomy" id="2949664"/>
    <lineage>
        <taxon>Bacteria</taxon>
        <taxon>Bacillati</taxon>
        <taxon>Actinomycetota</taxon>
        <taxon>Thermoleophilia</taxon>
        <taxon>Solirubrobacterales</taxon>
        <taxon>Paraconexibacteraceae</taxon>
        <taxon>Paraconexibacter</taxon>
    </lineage>
</organism>
<dbReference type="Proteomes" id="UP001056035">
    <property type="component" value="Chromosome"/>
</dbReference>
<keyword evidence="3" id="KW-1185">Reference proteome</keyword>
<feature type="transmembrane region" description="Helical" evidence="1">
    <location>
        <begin position="398"/>
        <end position="419"/>
    </location>
</feature>